<keyword evidence="4" id="KW-1185">Reference proteome</keyword>
<evidence type="ECO:0000259" key="2">
    <source>
        <dbReference type="Pfam" id="PF00501"/>
    </source>
</evidence>
<protein>
    <recommendedName>
        <fullName evidence="2">AMP-dependent synthetase/ligase domain-containing protein</fullName>
    </recommendedName>
</protein>
<gene>
    <name evidence="3" type="ORF">GCM10009575_023190</name>
</gene>
<dbReference type="Proteomes" id="UP001500418">
    <property type="component" value="Unassembled WGS sequence"/>
</dbReference>
<dbReference type="InterPro" id="IPR042099">
    <property type="entry name" value="ANL_N_sf"/>
</dbReference>
<organism evidence="3 4">
    <name type="scientific">Streptomyces rhizosphaericus</name>
    <dbReference type="NCBI Taxonomy" id="114699"/>
    <lineage>
        <taxon>Bacteria</taxon>
        <taxon>Bacillati</taxon>
        <taxon>Actinomycetota</taxon>
        <taxon>Actinomycetes</taxon>
        <taxon>Kitasatosporales</taxon>
        <taxon>Streptomycetaceae</taxon>
        <taxon>Streptomyces</taxon>
        <taxon>Streptomyces violaceusniger group</taxon>
    </lineage>
</organism>
<dbReference type="PANTHER" id="PTHR22754">
    <property type="entry name" value="DISCO-INTERACTING PROTEIN 2 DIP2 -RELATED"/>
    <property type="match status" value="1"/>
</dbReference>
<accession>A0ABN1PAA1</accession>
<dbReference type="Pfam" id="PF00501">
    <property type="entry name" value="AMP-binding"/>
    <property type="match status" value="1"/>
</dbReference>
<evidence type="ECO:0000313" key="3">
    <source>
        <dbReference type="EMBL" id="GAA0925206.1"/>
    </source>
</evidence>
<evidence type="ECO:0000313" key="4">
    <source>
        <dbReference type="Proteomes" id="UP001500418"/>
    </source>
</evidence>
<reference evidence="3 4" key="1">
    <citation type="journal article" date="2019" name="Int. J. Syst. Evol. Microbiol.">
        <title>The Global Catalogue of Microorganisms (GCM) 10K type strain sequencing project: providing services to taxonomists for standard genome sequencing and annotation.</title>
        <authorList>
            <consortium name="The Broad Institute Genomics Platform"/>
            <consortium name="The Broad Institute Genome Sequencing Center for Infectious Disease"/>
            <person name="Wu L."/>
            <person name="Ma J."/>
        </authorList>
    </citation>
    <scope>NUCLEOTIDE SEQUENCE [LARGE SCALE GENOMIC DNA]</scope>
    <source>
        <strain evidence="3 4">JCM 11444</strain>
    </source>
</reference>
<dbReference type="EMBL" id="BAAAID010000011">
    <property type="protein sequence ID" value="GAA0925206.1"/>
    <property type="molecule type" value="Genomic_DNA"/>
</dbReference>
<evidence type="ECO:0000256" key="1">
    <source>
        <dbReference type="ARBA" id="ARBA00006432"/>
    </source>
</evidence>
<comment type="similarity">
    <text evidence="1">Belongs to the ATP-dependent AMP-binding enzyme family.</text>
</comment>
<name>A0ABN1PAA1_9ACTN</name>
<dbReference type="SUPFAM" id="SSF56801">
    <property type="entry name" value="Acetyl-CoA synthetase-like"/>
    <property type="match status" value="1"/>
</dbReference>
<dbReference type="InterPro" id="IPR000873">
    <property type="entry name" value="AMP-dep_synth/lig_dom"/>
</dbReference>
<dbReference type="Gene3D" id="3.40.50.12780">
    <property type="entry name" value="N-terminal domain of ligase-like"/>
    <property type="match status" value="1"/>
</dbReference>
<comment type="caution">
    <text evidence="3">The sequence shown here is derived from an EMBL/GenBank/DDBJ whole genome shotgun (WGS) entry which is preliminary data.</text>
</comment>
<sequence>MRLLLVGAEPIAPAVWWRFVAKARTSGLDERAPLPVYGLAEATLAVTFPPLGEMAVERVLDRAALSRGHAVETARGPDAVELMDVGLPVPGCEVRIVDGADRPLDDRRVGHVQVRGPQVARGYLCEILFTTG</sequence>
<proteinExistence type="inferred from homology"/>
<feature type="domain" description="AMP-dependent synthetase/ligase" evidence="2">
    <location>
        <begin position="2"/>
        <end position="124"/>
    </location>
</feature>
<dbReference type="PANTHER" id="PTHR22754:SF32">
    <property type="entry name" value="DISCO-INTERACTING PROTEIN 2"/>
    <property type="match status" value="1"/>
</dbReference>